<proteinExistence type="predicted"/>
<dbReference type="EMBL" id="WIGO01000142">
    <property type="protein sequence ID" value="KAF6827184.1"/>
    <property type="molecule type" value="Genomic_DNA"/>
</dbReference>
<gene>
    <name evidence="1" type="ORF">CPLU01_09257</name>
</gene>
<comment type="caution">
    <text evidence="1">The sequence shown here is derived from an EMBL/GenBank/DDBJ whole genome shotgun (WGS) entry which is preliminary data.</text>
</comment>
<accession>A0A8H6K8X3</accession>
<evidence type="ECO:0000313" key="2">
    <source>
        <dbReference type="Proteomes" id="UP000654918"/>
    </source>
</evidence>
<dbReference type="AlphaFoldDB" id="A0A8H6K8X3"/>
<reference evidence="1" key="1">
    <citation type="journal article" date="2020" name="Phytopathology">
        <title>Genome Sequence Resources of Colletotrichum truncatum, C. plurivorum, C. musicola, and C. sojae: Four Species Pathogenic to Soybean (Glycine max).</title>
        <authorList>
            <person name="Rogerio F."/>
            <person name="Boufleur T.R."/>
            <person name="Ciampi-Guillardi M."/>
            <person name="Sukno S.A."/>
            <person name="Thon M.R."/>
            <person name="Massola Junior N.S."/>
            <person name="Baroncelli R."/>
        </authorList>
    </citation>
    <scope>NUCLEOTIDE SEQUENCE</scope>
    <source>
        <strain evidence="1">LFN00145</strain>
    </source>
</reference>
<protein>
    <submittedName>
        <fullName evidence="1">Uncharacterized protein</fullName>
    </submittedName>
</protein>
<sequence>MVSTLFFPPLVLRARFGATVRLEEQPLSDRRGGSFPIRVAPVPRTPPPIPFWRSHTLKCLAWLTVEGGSAATFPQAKNTKYGTAARGAEGVKVTACPPR</sequence>
<dbReference type="Proteomes" id="UP000654918">
    <property type="component" value="Unassembled WGS sequence"/>
</dbReference>
<name>A0A8H6K8X3_9PEZI</name>
<organism evidence="1 2">
    <name type="scientific">Colletotrichum plurivorum</name>
    <dbReference type="NCBI Taxonomy" id="2175906"/>
    <lineage>
        <taxon>Eukaryota</taxon>
        <taxon>Fungi</taxon>
        <taxon>Dikarya</taxon>
        <taxon>Ascomycota</taxon>
        <taxon>Pezizomycotina</taxon>
        <taxon>Sordariomycetes</taxon>
        <taxon>Hypocreomycetidae</taxon>
        <taxon>Glomerellales</taxon>
        <taxon>Glomerellaceae</taxon>
        <taxon>Colletotrichum</taxon>
        <taxon>Colletotrichum orchidearum species complex</taxon>
    </lineage>
</organism>
<keyword evidence="2" id="KW-1185">Reference proteome</keyword>
<evidence type="ECO:0000313" key="1">
    <source>
        <dbReference type="EMBL" id="KAF6827184.1"/>
    </source>
</evidence>